<evidence type="ECO:0000259" key="5">
    <source>
        <dbReference type="Pfam" id="PF08545"/>
    </source>
</evidence>
<evidence type="ECO:0000256" key="2">
    <source>
        <dbReference type="ARBA" id="ARBA00022679"/>
    </source>
</evidence>
<dbReference type="PANTHER" id="PTHR34069">
    <property type="entry name" value="3-OXOACYL-[ACYL-CARRIER-PROTEIN] SYNTHASE 3"/>
    <property type="match status" value="1"/>
</dbReference>
<evidence type="ECO:0000256" key="1">
    <source>
        <dbReference type="ARBA" id="ARBA00022490"/>
    </source>
</evidence>
<dbReference type="InterPro" id="IPR013747">
    <property type="entry name" value="ACP_syn_III_C"/>
</dbReference>
<dbReference type="RefSeq" id="WP_229900013.1">
    <property type="nucleotide sequence ID" value="NZ_BMUT01000017.1"/>
</dbReference>
<dbReference type="InterPro" id="IPR016039">
    <property type="entry name" value="Thiolase-like"/>
</dbReference>
<keyword evidence="2" id="KW-0808">Transferase</keyword>
<feature type="domain" description="Beta-ketoacyl-[acyl-carrier-protein] synthase III C-terminal" evidence="4">
    <location>
        <begin position="243"/>
        <end position="334"/>
    </location>
</feature>
<comment type="caution">
    <text evidence="6">The sequence shown here is derived from an EMBL/GenBank/DDBJ whole genome shotgun (WGS) entry which is preliminary data.</text>
</comment>
<protein>
    <recommendedName>
        <fullName evidence="8">Secondary metabolite biosynthesis protein</fullName>
    </recommendedName>
</protein>
<dbReference type="Proteomes" id="UP000659223">
    <property type="component" value="Unassembled WGS sequence"/>
</dbReference>
<evidence type="ECO:0000259" key="4">
    <source>
        <dbReference type="Pfam" id="PF08541"/>
    </source>
</evidence>
<dbReference type="Pfam" id="PF08545">
    <property type="entry name" value="ACP_syn_III"/>
    <property type="match status" value="1"/>
</dbReference>
<evidence type="ECO:0000256" key="3">
    <source>
        <dbReference type="ARBA" id="ARBA00023315"/>
    </source>
</evidence>
<keyword evidence="1" id="KW-0963">Cytoplasm</keyword>
<evidence type="ECO:0000313" key="7">
    <source>
        <dbReference type="Proteomes" id="UP000659223"/>
    </source>
</evidence>
<gene>
    <name evidence="6" type="ORF">GCM10010324_60570</name>
</gene>
<dbReference type="CDD" id="cd00827">
    <property type="entry name" value="init_cond_enzymes"/>
    <property type="match status" value="1"/>
</dbReference>
<reference evidence="7" key="1">
    <citation type="journal article" date="2019" name="Int. J. Syst. Evol. Microbiol.">
        <title>The Global Catalogue of Microorganisms (GCM) 10K type strain sequencing project: providing services to taxonomists for standard genome sequencing and annotation.</title>
        <authorList>
            <consortium name="The Broad Institute Genomics Platform"/>
            <consortium name="The Broad Institute Genome Sequencing Center for Infectious Disease"/>
            <person name="Wu L."/>
            <person name="Ma J."/>
        </authorList>
    </citation>
    <scope>NUCLEOTIDE SEQUENCE [LARGE SCALE GENOMIC DNA]</scope>
    <source>
        <strain evidence="7">JCM 4586</strain>
    </source>
</reference>
<dbReference type="InterPro" id="IPR013751">
    <property type="entry name" value="ACP_syn_III_N"/>
</dbReference>
<feature type="domain" description="Beta-ketoacyl-[acyl-carrier-protein] synthase III N-terminal" evidence="5">
    <location>
        <begin position="110"/>
        <end position="187"/>
    </location>
</feature>
<dbReference type="PANTHER" id="PTHR34069:SF2">
    <property type="entry name" value="BETA-KETOACYL-[ACYL-CARRIER-PROTEIN] SYNTHASE III"/>
    <property type="match status" value="1"/>
</dbReference>
<dbReference type="Pfam" id="PF08541">
    <property type="entry name" value="ACP_syn_III_C"/>
    <property type="match status" value="1"/>
</dbReference>
<evidence type="ECO:0008006" key="8">
    <source>
        <dbReference type="Google" id="ProtNLM"/>
    </source>
</evidence>
<organism evidence="6 7">
    <name type="scientific">Streptomyces hiroshimensis</name>
    <dbReference type="NCBI Taxonomy" id="66424"/>
    <lineage>
        <taxon>Bacteria</taxon>
        <taxon>Bacillati</taxon>
        <taxon>Actinomycetota</taxon>
        <taxon>Actinomycetes</taxon>
        <taxon>Kitasatosporales</taxon>
        <taxon>Streptomycetaceae</taxon>
        <taxon>Streptomyces</taxon>
    </lineage>
</organism>
<dbReference type="SUPFAM" id="SSF53901">
    <property type="entry name" value="Thiolase-like"/>
    <property type="match status" value="1"/>
</dbReference>
<dbReference type="Gene3D" id="3.40.47.10">
    <property type="match status" value="2"/>
</dbReference>
<keyword evidence="3" id="KW-0012">Acyltransferase</keyword>
<name>A0ABQ2Z5D4_9ACTN</name>
<evidence type="ECO:0000313" key="6">
    <source>
        <dbReference type="EMBL" id="GGY05654.1"/>
    </source>
</evidence>
<sequence length="352" mass="36568">MRWEGVHVAGTGVRLPGRVTARSAVESSRYDPDQCAADDLVSVCVADEDTAPPDMAVEAAVTALKRSGLDAADVELLIHTSIWFQGVEMWPAASYVAGQALGRHVTAFGLRQECNAALGALEVAARHLQSGPPAAAAMVTTADRFGEPYLQRWASEPGFVYGDGATALLLSRRPGIARLLSTATGSDNSLEAVVRGPGFLPVPDHRPLDLPGRVQHYAKTDAGLRTAIERVTAVVRESIGTALADAGTDAGGIARFVLPASGRSRTDWHAEALLGVPLARSTWEFARSVGHLGAGDQFAGLDHLISSGEVKEGDKVLLVGGGSGFSCTCAVLEITGQPGRPAGGPAEPVEAP</sequence>
<keyword evidence="7" id="KW-1185">Reference proteome</keyword>
<proteinExistence type="predicted"/>
<accession>A0ABQ2Z5D4</accession>
<dbReference type="EMBL" id="BMUT01000017">
    <property type="protein sequence ID" value="GGY05654.1"/>
    <property type="molecule type" value="Genomic_DNA"/>
</dbReference>